<dbReference type="InterPro" id="IPR017853">
    <property type="entry name" value="GH"/>
</dbReference>
<protein>
    <recommendedName>
        <fullName evidence="4">glucan endo-1,3-beta-D-glucosidase</fullName>
        <ecNumber evidence="4">3.2.1.39</ecNumber>
    </recommendedName>
    <alternativeName>
        <fullName evidence="14">Endo-1,3-beta-glucanase btgC</fullName>
    </alternativeName>
    <alternativeName>
        <fullName evidence="13">Laminarinase btgC</fullName>
    </alternativeName>
</protein>
<dbReference type="GO" id="GO:0000272">
    <property type="term" value="P:polysaccharide catabolic process"/>
    <property type="evidence" value="ECO:0007669"/>
    <property type="project" value="UniProtKB-KW"/>
</dbReference>
<keyword evidence="16" id="KW-1185">Reference proteome</keyword>
<evidence type="ECO:0000313" key="15">
    <source>
        <dbReference type="EMBL" id="KAJ7624132.1"/>
    </source>
</evidence>
<keyword evidence="8" id="KW-0325">Glycoprotein</keyword>
<evidence type="ECO:0000256" key="5">
    <source>
        <dbReference type="ARBA" id="ARBA00022475"/>
    </source>
</evidence>
<evidence type="ECO:0000256" key="13">
    <source>
        <dbReference type="ARBA" id="ARBA00042373"/>
    </source>
</evidence>
<dbReference type="PANTHER" id="PTHR16631:SF17">
    <property type="entry name" value="GLUCAN ENDO-1,3-BETA-GLUCOSIDASE BTGC"/>
    <property type="match status" value="1"/>
</dbReference>
<comment type="similarity">
    <text evidence="3">Belongs to the glycosyl hydrolase 17 family.</text>
</comment>
<dbReference type="GO" id="GO:0005576">
    <property type="term" value="C:extracellular region"/>
    <property type="evidence" value="ECO:0007669"/>
    <property type="project" value="TreeGrafter"/>
</dbReference>
<dbReference type="GO" id="GO:0005886">
    <property type="term" value="C:plasma membrane"/>
    <property type="evidence" value="ECO:0007669"/>
    <property type="project" value="UniProtKB-SubCell"/>
</dbReference>
<keyword evidence="11" id="KW-0624">Polysaccharide degradation</keyword>
<evidence type="ECO:0000313" key="16">
    <source>
        <dbReference type="Proteomes" id="UP001221757"/>
    </source>
</evidence>
<evidence type="ECO:0000256" key="3">
    <source>
        <dbReference type="ARBA" id="ARBA00008773"/>
    </source>
</evidence>
<evidence type="ECO:0000256" key="14">
    <source>
        <dbReference type="ARBA" id="ARBA00043078"/>
    </source>
</evidence>
<comment type="function">
    <text evidence="12">Glucanases play a role in cell expansion during growth, in cell-cell fusion during mating, and in spore release during sporulation. This enzyme may be involved in beta-glucan degradation. Active on laminarin and lichenan.</text>
</comment>
<dbReference type="AlphaFoldDB" id="A0AAD7BKR5"/>
<dbReference type="InterPro" id="IPR050732">
    <property type="entry name" value="Beta-glucan_modifiers"/>
</dbReference>
<keyword evidence="5" id="KW-1003">Cell membrane</keyword>
<dbReference type="Proteomes" id="UP001221757">
    <property type="component" value="Unassembled WGS sequence"/>
</dbReference>
<keyword evidence="6" id="KW-0378">Hydrolase</keyword>
<evidence type="ECO:0000256" key="9">
    <source>
        <dbReference type="ARBA" id="ARBA00023277"/>
    </source>
</evidence>
<evidence type="ECO:0000256" key="11">
    <source>
        <dbReference type="ARBA" id="ARBA00023326"/>
    </source>
</evidence>
<dbReference type="GO" id="GO:0071555">
    <property type="term" value="P:cell wall organization"/>
    <property type="evidence" value="ECO:0007669"/>
    <property type="project" value="UniProtKB-KW"/>
</dbReference>
<comment type="caution">
    <text evidence="15">The sequence shown here is derived from an EMBL/GenBank/DDBJ whole genome shotgun (WGS) entry which is preliminary data.</text>
</comment>
<accession>A0AAD7BKR5</accession>
<dbReference type="GO" id="GO:0009986">
    <property type="term" value="C:cell surface"/>
    <property type="evidence" value="ECO:0007669"/>
    <property type="project" value="TreeGrafter"/>
</dbReference>
<keyword evidence="7" id="KW-0472">Membrane</keyword>
<dbReference type="EC" id="3.2.1.39" evidence="4"/>
<dbReference type="EMBL" id="JARKIE010000624">
    <property type="protein sequence ID" value="KAJ7624132.1"/>
    <property type="molecule type" value="Genomic_DNA"/>
</dbReference>
<evidence type="ECO:0000256" key="12">
    <source>
        <dbReference type="ARBA" id="ARBA00037649"/>
    </source>
</evidence>
<reference evidence="15" key="1">
    <citation type="submission" date="2023-03" db="EMBL/GenBank/DDBJ databases">
        <title>Massive genome expansion in bonnet fungi (Mycena s.s.) driven by repeated elements and novel gene families across ecological guilds.</title>
        <authorList>
            <consortium name="Lawrence Berkeley National Laboratory"/>
            <person name="Harder C.B."/>
            <person name="Miyauchi S."/>
            <person name="Viragh M."/>
            <person name="Kuo A."/>
            <person name="Thoen E."/>
            <person name="Andreopoulos B."/>
            <person name="Lu D."/>
            <person name="Skrede I."/>
            <person name="Drula E."/>
            <person name="Henrissat B."/>
            <person name="Morin E."/>
            <person name="Kohler A."/>
            <person name="Barry K."/>
            <person name="LaButti K."/>
            <person name="Morin E."/>
            <person name="Salamov A."/>
            <person name="Lipzen A."/>
            <person name="Mereny Z."/>
            <person name="Hegedus B."/>
            <person name="Baldrian P."/>
            <person name="Stursova M."/>
            <person name="Weitz H."/>
            <person name="Taylor A."/>
            <person name="Grigoriev I.V."/>
            <person name="Nagy L.G."/>
            <person name="Martin F."/>
            <person name="Kauserud H."/>
        </authorList>
    </citation>
    <scope>NUCLEOTIDE SEQUENCE</scope>
    <source>
        <strain evidence="15">CBHHK067</strain>
    </source>
</reference>
<comment type="subcellular location">
    <subcellularLocation>
        <location evidence="2">Cell membrane</location>
        <topology evidence="2">Single-pass type II membrane protein</topology>
    </subcellularLocation>
</comment>
<dbReference type="SUPFAM" id="SSF51445">
    <property type="entry name" value="(Trans)glycosidases"/>
    <property type="match status" value="1"/>
</dbReference>
<evidence type="ECO:0000256" key="6">
    <source>
        <dbReference type="ARBA" id="ARBA00022801"/>
    </source>
</evidence>
<dbReference type="GO" id="GO:0009277">
    <property type="term" value="C:fungal-type cell wall"/>
    <property type="evidence" value="ECO:0007669"/>
    <property type="project" value="TreeGrafter"/>
</dbReference>
<gene>
    <name evidence="15" type="ORF">B0H17DRAFT_580200</name>
</gene>
<evidence type="ECO:0000256" key="1">
    <source>
        <dbReference type="ARBA" id="ARBA00000382"/>
    </source>
</evidence>
<evidence type="ECO:0000256" key="2">
    <source>
        <dbReference type="ARBA" id="ARBA00004401"/>
    </source>
</evidence>
<evidence type="ECO:0000256" key="8">
    <source>
        <dbReference type="ARBA" id="ARBA00023180"/>
    </source>
</evidence>
<evidence type="ECO:0000256" key="10">
    <source>
        <dbReference type="ARBA" id="ARBA00023316"/>
    </source>
</evidence>
<evidence type="ECO:0000256" key="4">
    <source>
        <dbReference type="ARBA" id="ARBA00012780"/>
    </source>
</evidence>
<evidence type="ECO:0000256" key="7">
    <source>
        <dbReference type="ARBA" id="ARBA00023136"/>
    </source>
</evidence>
<dbReference type="Gene3D" id="3.20.20.80">
    <property type="entry name" value="Glycosidases"/>
    <property type="match status" value="1"/>
</dbReference>
<sequence>MMNFIRDNRSMCDADFAGANAHAFYDPPSTLSNTDKFISNTVLPALRNTCPGKPLFITESGWPSCGGQVGAGVASVNDELVALQGLNCAAQSVNLYGFECDDQLWKSDDNETSFEMWVKIQGFVDSC</sequence>
<keyword evidence="10" id="KW-0961">Cell wall biogenesis/degradation</keyword>
<name>A0AAD7BKR5_MYCRO</name>
<keyword evidence="9" id="KW-0119">Carbohydrate metabolism</keyword>
<dbReference type="PANTHER" id="PTHR16631">
    <property type="entry name" value="GLUCAN 1,3-BETA-GLUCOSIDASE"/>
    <property type="match status" value="1"/>
</dbReference>
<proteinExistence type="inferred from homology"/>
<organism evidence="15 16">
    <name type="scientific">Mycena rosella</name>
    <name type="common">Pink bonnet</name>
    <name type="synonym">Agaricus rosellus</name>
    <dbReference type="NCBI Taxonomy" id="1033263"/>
    <lineage>
        <taxon>Eukaryota</taxon>
        <taxon>Fungi</taxon>
        <taxon>Dikarya</taxon>
        <taxon>Basidiomycota</taxon>
        <taxon>Agaricomycotina</taxon>
        <taxon>Agaricomycetes</taxon>
        <taxon>Agaricomycetidae</taxon>
        <taxon>Agaricales</taxon>
        <taxon>Marasmiineae</taxon>
        <taxon>Mycenaceae</taxon>
        <taxon>Mycena</taxon>
    </lineage>
</organism>
<dbReference type="GO" id="GO:0042973">
    <property type="term" value="F:glucan endo-1,3-beta-D-glucosidase activity"/>
    <property type="evidence" value="ECO:0007669"/>
    <property type="project" value="UniProtKB-EC"/>
</dbReference>
<comment type="catalytic activity">
    <reaction evidence="1">
        <text>Hydrolysis of (1-&gt;3)-beta-D-glucosidic linkages in (1-&gt;3)-beta-D-glucans.</text>
        <dbReference type="EC" id="3.2.1.39"/>
    </reaction>
</comment>